<organism evidence="1 2">
    <name type="scientific">Desulfamplus magnetovallimortis</name>
    <dbReference type="NCBI Taxonomy" id="1246637"/>
    <lineage>
        <taxon>Bacteria</taxon>
        <taxon>Pseudomonadati</taxon>
        <taxon>Thermodesulfobacteriota</taxon>
        <taxon>Desulfobacteria</taxon>
        <taxon>Desulfobacterales</taxon>
        <taxon>Desulfobacteraceae</taxon>
        <taxon>Desulfamplus</taxon>
    </lineage>
</organism>
<dbReference type="RefSeq" id="WP_080806987.1">
    <property type="nucleotide sequence ID" value="NZ_LT828555.1"/>
</dbReference>
<reference evidence="1 2" key="1">
    <citation type="submission" date="2017-03" db="EMBL/GenBank/DDBJ databases">
        <authorList>
            <person name="Afonso C.L."/>
            <person name="Miller P.J."/>
            <person name="Scott M.A."/>
            <person name="Spackman E."/>
            <person name="Goraichik I."/>
            <person name="Dimitrov K.M."/>
            <person name="Suarez D.L."/>
            <person name="Swayne D.E."/>
        </authorList>
    </citation>
    <scope>NUCLEOTIDE SEQUENCE [LARGE SCALE GENOMIC DNA]</scope>
    <source>
        <strain evidence="1">PRJEB14757</strain>
    </source>
</reference>
<dbReference type="STRING" id="1246637.MTBBW1_2000004"/>
<dbReference type="AlphaFoldDB" id="A0A1W1HBN4"/>
<accession>A0A1W1HBN4</accession>
<gene>
    <name evidence="1" type="ORF">MTBBW1_2000004</name>
</gene>
<proteinExistence type="predicted"/>
<dbReference type="Proteomes" id="UP000191931">
    <property type="component" value="Unassembled WGS sequence"/>
</dbReference>
<dbReference type="EMBL" id="FWEV01000114">
    <property type="protein sequence ID" value="SLM29890.1"/>
    <property type="molecule type" value="Genomic_DNA"/>
</dbReference>
<protein>
    <submittedName>
        <fullName evidence="1">Uncharacterized protein</fullName>
    </submittedName>
</protein>
<keyword evidence="2" id="KW-1185">Reference proteome</keyword>
<name>A0A1W1HBN4_9BACT</name>
<evidence type="ECO:0000313" key="1">
    <source>
        <dbReference type="EMBL" id="SLM29890.1"/>
    </source>
</evidence>
<evidence type="ECO:0000313" key="2">
    <source>
        <dbReference type="Proteomes" id="UP000191931"/>
    </source>
</evidence>
<sequence>MPDNIFQNKSDQNPEIQILFENIKLKLPELEELLENSNSNHNYEYFLYRFYHGSYKVEYAIGMTKIIVKTLQNIYPEKSLNSLFLKIIHEGTEVVLDELRENWDKARPILEAFLHAKYFL</sequence>